<sequence length="167" mass="18929">MCNFNKQTEENKALIHILMAKCANAVGGANFLLGLLEAMKEKKPNALMFKGCNISSKEVSIKWNKIVFKDKLDILEEVIRSHKSSEDIGFNILENDSEKKKKKILNMVKTLAPVEFTVTPKESENGAGFNFRIFEKIDDTCVTINPIFAAMFFCSAEYMKKSLKYES</sequence>
<evidence type="ECO:0000313" key="2">
    <source>
        <dbReference type="EMBL" id="QOY52034.1"/>
    </source>
</evidence>
<accession>A0A7S7RN07</accession>
<evidence type="ECO:0000313" key="3">
    <source>
        <dbReference type="Proteomes" id="UP000593994"/>
    </source>
</evidence>
<dbReference type="KEGG" id="sbal:HUE88_13265"/>
<dbReference type="EMBL" id="CP054492">
    <property type="protein sequence ID" value="QOY52034.1"/>
    <property type="molecule type" value="Genomic_DNA"/>
</dbReference>
<dbReference type="Proteomes" id="UP000593994">
    <property type="component" value="Chromosome"/>
</dbReference>
<keyword evidence="1" id="KW-0812">Transmembrane</keyword>
<dbReference type="RefSeq" id="WP_194369707.1">
    <property type="nucleotide sequence ID" value="NZ_CP054492.1"/>
</dbReference>
<keyword evidence="3" id="KW-1185">Reference proteome</keyword>
<feature type="transmembrane region" description="Helical" evidence="1">
    <location>
        <begin position="13"/>
        <end position="36"/>
    </location>
</feature>
<proteinExistence type="predicted"/>
<reference evidence="2 3" key="1">
    <citation type="submission" date="2020-05" db="EMBL/GenBank/DDBJ databases">
        <title>Sulfurimonas marisnigri, sp. nov., and Sulfurimonas baltica, sp. nov., manganese oxide reducing chemolithoautotrophs of the class Epsilonproteobacteria isolated from the pelagic redoxclines of the Black and Baltic Seas and emended description of the genus Sulfurimonas.</title>
        <authorList>
            <person name="Henkel J.V."/>
            <person name="Laudan C."/>
            <person name="Werner J."/>
            <person name="Neu T."/>
            <person name="Plewe S."/>
            <person name="Sproer C."/>
            <person name="Bunk B."/>
            <person name="Schulz-Vogt H.N."/>
        </authorList>
    </citation>
    <scope>NUCLEOTIDE SEQUENCE [LARGE SCALE GENOMIC DNA]</scope>
    <source>
        <strain evidence="2 3">GD2</strain>
    </source>
</reference>
<keyword evidence="1" id="KW-0472">Membrane</keyword>
<protein>
    <submittedName>
        <fullName evidence="2">Uncharacterized protein</fullName>
    </submittedName>
</protein>
<dbReference type="AlphaFoldDB" id="A0A7S7RN07"/>
<gene>
    <name evidence="2" type="ORF">HUE88_13265</name>
</gene>
<organism evidence="2 3">
    <name type="scientific">Candidatus Sulfurimonas baltica</name>
    <dbReference type="NCBI Taxonomy" id="2740404"/>
    <lineage>
        <taxon>Bacteria</taxon>
        <taxon>Pseudomonadati</taxon>
        <taxon>Campylobacterota</taxon>
        <taxon>Epsilonproteobacteria</taxon>
        <taxon>Campylobacterales</taxon>
        <taxon>Sulfurimonadaceae</taxon>
        <taxon>Sulfurimonas</taxon>
    </lineage>
</organism>
<name>A0A7S7RN07_9BACT</name>
<evidence type="ECO:0000256" key="1">
    <source>
        <dbReference type="SAM" id="Phobius"/>
    </source>
</evidence>
<keyword evidence="1" id="KW-1133">Transmembrane helix</keyword>